<keyword evidence="10" id="KW-1185">Reference proteome</keyword>
<keyword evidence="2" id="KW-1003">Cell membrane</keyword>
<dbReference type="InterPro" id="IPR010920">
    <property type="entry name" value="LSM_dom_sf"/>
</dbReference>
<evidence type="ECO:0000256" key="6">
    <source>
        <dbReference type="SAM" id="MobiDB-lite"/>
    </source>
</evidence>
<sequence>MPFKFYLTSMWEWVANTGLSLAILICIAILIPRIGRLVVRWATIKMNEHEERRGEIADTEGYKGRLAILGALVYIAEAIAFFFVAIRILKDFGFSTTGAAVPATVVSAAVAFGAQKIIADFLAGFFIITERQYGVGDWVILQNKNAPVEGTVTAITLRSTTVRTLNGQEAVVPNSVPLVAVNASSGWAKAQIDIPVPLTAGDSTEDLNALFDGCVNRTLAKPEIARLVSDDADAVSILPALDLIPPTSTGVPWSIKYRVLIRVEPGQQWTVERALRSAVMDEMWASYSRSTIESLPGLTRSSGHSHHAHGNGGDNGHHDGHSGDGAHASTTSDKDEATSGDNTQALDTTRRWATTLQREEDEFEGRPTTEDAQGAASSETANGGIGNVGPTASGNGSGTANDSETVVFPSASGSTSGSTAETRVFSPEDDTAAAERAAQASDHGVNPSDRGTSSADVSDATTSKKAEDTRTSLEKEAEDAQQNGLFRRISYERRIQRLFSIGGRCRASTSAIVLVLIILVILQGLTYDGGDRGSGILAPSSFQSRSDTKESDDKSESSAPTTPESNTHSENPTTERDSNSENGSNTPTTTPNRTQPTTTAPNTDNNRNQQNSTNGNQNSGNNGNAGSNSNGDNSDNGGANQQDTDSSNQGSGSGNSNSGNDNSGQMNLSHGQGDNNTASTMAP</sequence>
<evidence type="ECO:0000259" key="8">
    <source>
        <dbReference type="Pfam" id="PF00924"/>
    </source>
</evidence>
<feature type="compositionally biased region" description="Polar residues" evidence="6">
    <location>
        <begin position="339"/>
        <end position="356"/>
    </location>
</feature>
<dbReference type="Gene3D" id="2.30.30.60">
    <property type="match status" value="1"/>
</dbReference>
<dbReference type="Proteomes" id="UP001174314">
    <property type="component" value="Chromosome"/>
</dbReference>
<evidence type="ECO:0000256" key="1">
    <source>
        <dbReference type="ARBA" id="ARBA00004236"/>
    </source>
</evidence>
<dbReference type="SUPFAM" id="SSF50182">
    <property type="entry name" value="Sm-like ribonucleoproteins"/>
    <property type="match status" value="1"/>
</dbReference>
<proteinExistence type="predicted"/>
<evidence type="ECO:0000256" key="7">
    <source>
        <dbReference type="SAM" id="Phobius"/>
    </source>
</evidence>
<protein>
    <submittedName>
        <fullName evidence="9">Mechanosensitive ion channel family protein</fullName>
    </submittedName>
</protein>
<feature type="compositionally biased region" description="Low complexity" evidence="6">
    <location>
        <begin position="452"/>
        <end position="461"/>
    </location>
</feature>
<evidence type="ECO:0000256" key="4">
    <source>
        <dbReference type="ARBA" id="ARBA00022989"/>
    </source>
</evidence>
<evidence type="ECO:0000313" key="10">
    <source>
        <dbReference type="Proteomes" id="UP001174314"/>
    </source>
</evidence>
<keyword evidence="4 7" id="KW-1133">Transmembrane helix</keyword>
<reference evidence="9 10" key="1">
    <citation type="submission" date="2023-10" db="EMBL/GenBank/DDBJ databases">
        <title>complete genome sequence of Corynebacterium pseudokroppenstedtii P15-C1.</title>
        <authorList>
            <person name="Bruggemann H."/>
            <person name="Poehlein A."/>
        </authorList>
    </citation>
    <scope>NUCLEOTIDE SEQUENCE [LARGE SCALE GENOMIC DNA]</scope>
    <source>
        <strain evidence="9 10">P15_C1</strain>
    </source>
</reference>
<gene>
    <name evidence="9" type="ORF">Q0N40_06520</name>
</gene>
<keyword evidence="5 7" id="KW-0472">Membrane</keyword>
<feature type="transmembrane region" description="Helical" evidence="7">
    <location>
        <begin position="66"/>
        <end position="86"/>
    </location>
</feature>
<feature type="compositionally biased region" description="Basic and acidic residues" evidence="6">
    <location>
        <begin position="315"/>
        <end position="324"/>
    </location>
</feature>
<dbReference type="InterPro" id="IPR006685">
    <property type="entry name" value="MscS_channel_2nd"/>
</dbReference>
<comment type="subcellular location">
    <subcellularLocation>
        <location evidence="1">Cell membrane</location>
    </subcellularLocation>
</comment>
<evidence type="ECO:0000313" key="9">
    <source>
        <dbReference type="EMBL" id="WPF24213.1"/>
    </source>
</evidence>
<dbReference type="Gene3D" id="1.10.287.1260">
    <property type="match status" value="1"/>
</dbReference>
<feature type="compositionally biased region" description="Low complexity" evidence="6">
    <location>
        <begin position="585"/>
        <end position="667"/>
    </location>
</feature>
<feature type="region of interest" description="Disordered" evidence="6">
    <location>
        <begin position="537"/>
        <end position="683"/>
    </location>
</feature>
<dbReference type="PANTHER" id="PTHR30460">
    <property type="entry name" value="MODERATE CONDUCTANCE MECHANOSENSITIVE CHANNEL YBIO"/>
    <property type="match status" value="1"/>
</dbReference>
<feature type="region of interest" description="Disordered" evidence="6">
    <location>
        <begin position="295"/>
        <end position="481"/>
    </location>
</feature>
<dbReference type="PANTHER" id="PTHR30460:SF0">
    <property type="entry name" value="MODERATE CONDUCTANCE MECHANOSENSITIVE CHANNEL YBIO"/>
    <property type="match status" value="1"/>
</dbReference>
<dbReference type="EMBL" id="CP137757">
    <property type="protein sequence ID" value="WPF24213.1"/>
    <property type="molecule type" value="Genomic_DNA"/>
</dbReference>
<feature type="compositionally biased region" description="Low complexity" evidence="6">
    <location>
        <begin position="410"/>
        <end position="420"/>
    </location>
</feature>
<organism evidence="9 10">
    <name type="scientific">Corynebacterium pseudokroppenstedtii</name>
    <dbReference type="NCBI Taxonomy" id="2804917"/>
    <lineage>
        <taxon>Bacteria</taxon>
        <taxon>Bacillati</taxon>
        <taxon>Actinomycetota</taxon>
        <taxon>Actinomycetes</taxon>
        <taxon>Mycobacteriales</taxon>
        <taxon>Corynebacteriaceae</taxon>
        <taxon>Corynebacterium</taxon>
    </lineage>
</organism>
<dbReference type="GO" id="GO:0005886">
    <property type="term" value="C:plasma membrane"/>
    <property type="evidence" value="ECO:0007669"/>
    <property type="project" value="UniProtKB-SubCell"/>
</dbReference>
<feature type="compositionally biased region" description="Polar residues" evidence="6">
    <location>
        <begin position="668"/>
        <end position="683"/>
    </location>
</feature>
<evidence type="ECO:0000256" key="3">
    <source>
        <dbReference type="ARBA" id="ARBA00022692"/>
    </source>
</evidence>
<dbReference type="Pfam" id="PF00924">
    <property type="entry name" value="MS_channel_2nd"/>
    <property type="match status" value="1"/>
</dbReference>
<evidence type="ECO:0000256" key="2">
    <source>
        <dbReference type="ARBA" id="ARBA00022475"/>
    </source>
</evidence>
<dbReference type="RefSeq" id="WP_221923682.1">
    <property type="nucleotide sequence ID" value="NZ_CP137757.1"/>
</dbReference>
<feature type="compositionally biased region" description="Basic and acidic residues" evidence="6">
    <location>
        <begin position="462"/>
        <end position="475"/>
    </location>
</feature>
<dbReference type="AlphaFoldDB" id="A0AAU0PUV7"/>
<evidence type="ECO:0000256" key="5">
    <source>
        <dbReference type="ARBA" id="ARBA00023136"/>
    </source>
</evidence>
<feature type="compositionally biased region" description="Polar residues" evidence="6">
    <location>
        <begin position="390"/>
        <end position="404"/>
    </location>
</feature>
<feature type="domain" description="Mechanosensitive ion channel MscS" evidence="8">
    <location>
        <begin position="117"/>
        <end position="175"/>
    </location>
</feature>
<dbReference type="KEGG" id="cpsk:Q0N40_06520"/>
<feature type="transmembrane region" description="Helical" evidence="7">
    <location>
        <begin position="92"/>
        <end position="112"/>
    </location>
</feature>
<feature type="compositionally biased region" description="Polar residues" evidence="6">
    <location>
        <begin position="559"/>
        <end position="572"/>
    </location>
</feature>
<dbReference type="InterPro" id="IPR045276">
    <property type="entry name" value="YbiO_bact"/>
</dbReference>
<dbReference type="GO" id="GO:0008381">
    <property type="term" value="F:mechanosensitive monoatomic ion channel activity"/>
    <property type="evidence" value="ECO:0007669"/>
    <property type="project" value="InterPro"/>
</dbReference>
<feature type="compositionally biased region" description="Basic and acidic residues" evidence="6">
    <location>
        <begin position="546"/>
        <end position="556"/>
    </location>
</feature>
<accession>A0AAU0PUV7</accession>
<name>A0AAU0PUV7_9CORY</name>
<keyword evidence="3 7" id="KW-0812">Transmembrane</keyword>
<dbReference type="InterPro" id="IPR023408">
    <property type="entry name" value="MscS_beta-dom_sf"/>
</dbReference>
<feature type="transmembrane region" description="Helical" evidence="7">
    <location>
        <begin position="13"/>
        <end position="31"/>
    </location>
</feature>